<dbReference type="RefSeq" id="WP_145182900.1">
    <property type="nucleotide sequence ID" value="NZ_CP036266.1"/>
</dbReference>
<dbReference type="Pfam" id="PF09278">
    <property type="entry name" value="MerR-DNA-bind"/>
    <property type="match status" value="1"/>
</dbReference>
<protein>
    <submittedName>
        <fullName evidence="6">Mercuric resistance operon regulatory protein</fullName>
    </submittedName>
</protein>
<dbReference type="SMART" id="SM00422">
    <property type="entry name" value="HTH_MERR"/>
    <property type="match status" value="1"/>
</dbReference>
<dbReference type="PRINTS" id="PR00040">
    <property type="entry name" value="HTHMERR"/>
</dbReference>
<feature type="domain" description="HTH merR-type" evidence="5">
    <location>
        <begin position="3"/>
        <end position="71"/>
    </location>
</feature>
<keyword evidence="1" id="KW-0805">Transcription regulation</keyword>
<evidence type="ECO:0000313" key="6">
    <source>
        <dbReference type="EMBL" id="QDT20288.1"/>
    </source>
</evidence>
<dbReference type="OrthoDB" id="9791488at2"/>
<dbReference type="GO" id="GO:0003677">
    <property type="term" value="F:DNA binding"/>
    <property type="evidence" value="ECO:0007669"/>
    <property type="project" value="UniProtKB-KW"/>
</dbReference>
<dbReference type="InterPro" id="IPR015358">
    <property type="entry name" value="Tscrpt_reg_MerR_DNA-bd"/>
</dbReference>
<evidence type="ECO:0000259" key="5">
    <source>
        <dbReference type="PROSITE" id="PS50937"/>
    </source>
</evidence>
<keyword evidence="7" id="KW-1185">Reference proteome</keyword>
<dbReference type="EMBL" id="CP036266">
    <property type="protein sequence ID" value="QDT20288.1"/>
    <property type="molecule type" value="Genomic_DNA"/>
</dbReference>
<dbReference type="Gene3D" id="1.10.1660.10">
    <property type="match status" value="1"/>
</dbReference>
<dbReference type="InterPro" id="IPR000551">
    <property type="entry name" value="MerR-type_HTH_dom"/>
</dbReference>
<organism evidence="6 7">
    <name type="scientific">Gimesia chilikensis</name>
    <dbReference type="NCBI Taxonomy" id="2605989"/>
    <lineage>
        <taxon>Bacteria</taxon>
        <taxon>Pseudomonadati</taxon>
        <taxon>Planctomycetota</taxon>
        <taxon>Planctomycetia</taxon>
        <taxon>Planctomycetales</taxon>
        <taxon>Planctomycetaceae</taxon>
        <taxon>Gimesia</taxon>
    </lineage>
</organism>
<keyword evidence="3" id="KW-0804">Transcription</keyword>
<dbReference type="PANTHER" id="PTHR30204">
    <property type="entry name" value="REDOX-CYCLING DRUG-SENSING TRANSCRIPTIONAL ACTIVATOR SOXR"/>
    <property type="match status" value="1"/>
</dbReference>
<evidence type="ECO:0000313" key="7">
    <source>
        <dbReference type="Proteomes" id="UP000320421"/>
    </source>
</evidence>
<dbReference type="SUPFAM" id="SSF46955">
    <property type="entry name" value="Putative DNA-binding domain"/>
    <property type="match status" value="1"/>
</dbReference>
<keyword evidence="2" id="KW-0238">DNA-binding</keyword>
<dbReference type="Proteomes" id="UP000320421">
    <property type="component" value="Chromosome"/>
</dbReference>
<accession>A0A517PLP3</accession>
<evidence type="ECO:0000256" key="4">
    <source>
        <dbReference type="SAM" id="Coils"/>
    </source>
</evidence>
<feature type="coiled-coil region" evidence="4">
    <location>
        <begin position="83"/>
        <end position="113"/>
    </location>
</feature>
<proteinExistence type="predicted"/>
<dbReference type="PANTHER" id="PTHR30204:SF94">
    <property type="entry name" value="HEAVY METAL-DEPENDENT TRANSCRIPTIONAL REGULATOR HI_0293-RELATED"/>
    <property type="match status" value="1"/>
</dbReference>
<reference evidence="6 7" key="1">
    <citation type="submission" date="2019-02" db="EMBL/GenBank/DDBJ databases">
        <title>Deep-cultivation of Planctomycetes and their phenomic and genomic characterization uncovers novel biology.</title>
        <authorList>
            <person name="Wiegand S."/>
            <person name="Jogler M."/>
            <person name="Boedeker C."/>
            <person name="Pinto D."/>
            <person name="Vollmers J."/>
            <person name="Rivas-Marin E."/>
            <person name="Kohn T."/>
            <person name="Peeters S.H."/>
            <person name="Heuer A."/>
            <person name="Rast P."/>
            <person name="Oberbeckmann S."/>
            <person name="Bunk B."/>
            <person name="Jeske O."/>
            <person name="Meyerdierks A."/>
            <person name="Storesund J.E."/>
            <person name="Kallscheuer N."/>
            <person name="Luecker S."/>
            <person name="Lage O.M."/>
            <person name="Pohl T."/>
            <person name="Merkel B.J."/>
            <person name="Hornburger P."/>
            <person name="Mueller R.-W."/>
            <person name="Bruemmer F."/>
            <person name="Labrenz M."/>
            <person name="Spormann A.M."/>
            <person name="Op den Camp H."/>
            <person name="Overmann J."/>
            <person name="Amann R."/>
            <person name="Jetten M.S.M."/>
            <person name="Mascher T."/>
            <person name="Medema M.H."/>
            <person name="Devos D.P."/>
            <person name="Kaster A.-K."/>
            <person name="Ovreas L."/>
            <person name="Rohde M."/>
            <person name="Galperin M.Y."/>
            <person name="Jogler C."/>
        </authorList>
    </citation>
    <scope>NUCLEOTIDE SEQUENCE [LARGE SCALE GENOMIC DNA]</scope>
    <source>
        <strain evidence="6 7">HG66A1</strain>
    </source>
</reference>
<dbReference type="PROSITE" id="PS50937">
    <property type="entry name" value="HTH_MERR_2"/>
    <property type="match status" value="1"/>
</dbReference>
<dbReference type="InterPro" id="IPR047057">
    <property type="entry name" value="MerR_fam"/>
</dbReference>
<keyword evidence="4" id="KW-0175">Coiled coil</keyword>
<evidence type="ECO:0000256" key="1">
    <source>
        <dbReference type="ARBA" id="ARBA00023015"/>
    </source>
</evidence>
<dbReference type="InterPro" id="IPR009061">
    <property type="entry name" value="DNA-bd_dom_put_sf"/>
</dbReference>
<gene>
    <name evidence="6" type="primary">merR</name>
    <name evidence="6" type="ORF">HG66A1_20730</name>
</gene>
<sequence length="134" mass="15009">MSKLTIGRVAQAAGVGVETVRFYERKWLVKQPVALSSFREYPPDVIDRIKFIKRAQELGFTLAEVGQLLHLADNPHSSKREVKQLAGQKLVEIRQKIDDLQRLASTLETLHEKCSGRGALSDCPIIESITSPEL</sequence>
<name>A0A517PLP3_9PLAN</name>
<evidence type="ECO:0000256" key="2">
    <source>
        <dbReference type="ARBA" id="ARBA00023125"/>
    </source>
</evidence>
<dbReference type="AlphaFoldDB" id="A0A517PLP3"/>
<evidence type="ECO:0000256" key="3">
    <source>
        <dbReference type="ARBA" id="ARBA00023163"/>
    </source>
</evidence>
<dbReference type="GO" id="GO:0003700">
    <property type="term" value="F:DNA-binding transcription factor activity"/>
    <property type="evidence" value="ECO:0007669"/>
    <property type="project" value="InterPro"/>
</dbReference>